<proteinExistence type="predicted"/>
<evidence type="ECO:0000313" key="2">
    <source>
        <dbReference type="EnsemblMetazoa" id="ADIR010723-PA"/>
    </source>
</evidence>
<evidence type="ECO:0000313" key="3">
    <source>
        <dbReference type="Proteomes" id="UP000075884"/>
    </source>
</evidence>
<feature type="compositionally biased region" description="Low complexity" evidence="1">
    <location>
        <begin position="101"/>
        <end position="118"/>
    </location>
</feature>
<dbReference type="Proteomes" id="UP000075884">
    <property type="component" value="Unassembled WGS sequence"/>
</dbReference>
<sequence length="561" mass="57873">MQMATAAKQSSSSSSPSNSVRTFVEGQEDLDAIAKQISDHAEAIYQTWKARGLAPTEILNCHTGDGAEHAFNQALNPANSPTINHLPGVAGSLAQPGDPASPSTAGVPGVGGSSPTSNSAGVAELLAKAPNLSNNSLEQLVSSFVNEDKARIAAQRQQQRAGGGVRTPTTGTSSAIKSVLQKFERNGAISGGGDDAVNSVGVSDVGRASYLRTSGGSGASKPSSHLGSSSNNNNNFSTLNKNNVPDVLKDTIVESKPAGIVREKPQTPVKPEHLLNHVPSWPLKNRVVKTGGAGAKAIGGGSNATPVSFSKNTADLMDEVSREEERLINALKTGTVLNSSDSILPEVITSTLPDRDVPDYGSIVDHRAQLAGLGGGSASGSSNSSSGASYGTQSGSVAAMVTAASASNGGGPMVAATNGSPTVNGNGTANGGTNGTNGTSHGAGDTPNVKHWNGVPMKPNHIPILNIHQIREQEKLSMNFTRNVATTRLPKDFGRSTADDEKKLSLQPKTIPSPIRPFLSRGSVAERVLIFEKCPEKAPPRERAKEPVKLQTGRIVVVSTH</sequence>
<dbReference type="STRING" id="7168.A0A182NST3"/>
<organism evidence="2 3">
    <name type="scientific">Anopheles dirus</name>
    <dbReference type="NCBI Taxonomy" id="7168"/>
    <lineage>
        <taxon>Eukaryota</taxon>
        <taxon>Metazoa</taxon>
        <taxon>Ecdysozoa</taxon>
        <taxon>Arthropoda</taxon>
        <taxon>Hexapoda</taxon>
        <taxon>Insecta</taxon>
        <taxon>Pterygota</taxon>
        <taxon>Neoptera</taxon>
        <taxon>Endopterygota</taxon>
        <taxon>Diptera</taxon>
        <taxon>Nematocera</taxon>
        <taxon>Culicoidea</taxon>
        <taxon>Culicidae</taxon>
        <taxon>Anophelinae</taxon>
        <taxon>Anopheles</taxon>
    </lineage>
</organism>
<dbReference type="VEuPathDB" id="VectorBase:ADIR010723"/>
<feature type="region of interest" description="Disordered" evidence="1">
    <location>
        <begin position="1"/>
        <end position="23"/>
    </location>
</feature>
<keyword evidence="3" id="KW-1185">Reference proteome</keyword>
<feature type="region of interest" description="Disordered" evidence="1">
    <location>
        <begin position="78"/>
        <end position="118"/>
    </location>
</feature>
<feature type="compositionally biased region" description="Low complexity" evidence="1">
    <location>
        <begin position="219"/>
        <end position="243"/>
    </location>
</feature>
<protein>
    <submittedName>
        <fullName evidence="2">Uncharacterized protein</fullName>
    </submittedName>
</protein>
<feature type="region of interest" description="Disordered" evidence="1">
    <location>
        <begin position="212"/>
        <end position="243"/>
    </location>
</feature>
<reference evidence="3" key="1">
    <citation type="submission" date="2013-03" db="EMBL/GenBank/DDBJ databases">
        <title>The Genome Sequence of Anopheles dirus WRAIR2.</title>
        <authorList>
            <consortium name="The Broad Institute Genomics Platform"/>
            <person name="Neafsey D.E."/>
            <person name="Walton C."/>
            <person name="Walker B."/>
            <person name="Young S.K."/>
            <person name="Zeng Q."/>
            <person name="Gargeya S."/>
            <person name="Fitzgerald M."/>
            <person name="Haas B."/>
            <person name="Abouelleil A."/>
            <person name="Allen A.W."/>
            <person name="Alvarado L."/>
            <person name="Arachchi H.M."/>
            <person name="Berlin A.M."/>
            <person name="Chapman S.B."/>
            <person name="Gainer-Dewar J."/>
            <person name="Goldberg J."/>
            <person name="Griggs A."/>
            <person name="Gujja S."/>
            <person name="Hansen M."/>
            <person name="Howarth C."/>
            <person name="Imamovic A."/>
            <person name="Ireland A."/>
            <person name="Larimer J."/>
            <person name="McCowan C."/>
            <person name="Murphy C."/>
            <person name="Pearson M."/>
            <person name="Poon T.W."/>
            <person name="Priest M."/>
            <person name="Roberts A."/>
            <person name="Saif S."/>
            <person name="Shea T."/>
            <person name="Sisk P."/>
            <person name="Sykes S."/>
            <person name="Wortman J."/>
            <person name="Nusbaum C."/>
            <person name="Birren B."/>
        </authorList>
    </citation>
    <scope>NUCLEOTIDE SEQUENCE [LARGE SCALE GENOMIC DNA]</scope>
    <source>
        <strain evidence="3">WRAIR2</strain>
    </source>
</reference>
<feature type="region of interest" description="Disordered" evidence="1">
    <location>
        <begin position="373"/>
        <end position="392"/>
    </location>
</feature>
<feature type="compositionally biased region" description="Low complexity" evidence="1">
    <location>
        <begin position="379"/>
        <end position="392"/>
    </location>
</feature>
<reference evidence="2" key="2">
    <citation type="submission" date="2020-05" db="UniProtKB">
        <authorList>
            <consortium name="EnsemblMetazoa"/>
        </authorList>
    </citation>
    <scope>IDENTIFICATION</scope>
    <source>
        <strain evidence="2">WRAIR2</strain>
    </source>
</reference>
<feature type="compositionally biased region" description="Low complexity" evidence="1">
    <location>
        <begin position="10"/>
        <end position="19"/>
    </location>
</feature>
<accession>A0A182NST3</accession>
<dbReference type="AlphaFoldDB" id="A0A182NST3"/>
<evidence type="ECO:0000256" key="1">
    <source>
        <dbReference type="SAM" id="MobiDB-lite"/>
    </source>
</evidence>
<name>A0A182NST3_9DIPT</name>
<dbReference type="EnsemblMetazoa" id="ADIR010723-RA">
    <property type="protein sequence ID" value="ADIR010723-PA"/>
    <property type="gene ID" value="ADIR010723"/>
</dbReference>
<feature type="region of interest" description="Disordered" evidence="1">
    <location>
        <begin position="152"/>
        <end position="173"/>
    </location>
</feature>